<evidence type="ECO:0000313" key="1">
    <source>
        <dbReference type="EMBL" id="BDS14340.1"/>
    </source>
</evidence>
<evidence type="ECO:0000313" key="2">
    <source>
        <dbReference type="Proteomes" id="UP001060919"/>
    </source>
</evidence>
<dbReference type="Proteomes" id="UP001060919">
    <property type="component" value="Chromosome"/>
</dbReference>
<dbReference type="AlphaFoldDB" id="A0A915YJR4"/>
<protein>
    <submittedName>
        <fullName evidence="1">Uncharacterized protein</fullName>
    </submittedName>
</protein>
<sequence length="164" mass="19624">MKKVILPILLCIISTLVYIVITLAKEPPHIVYKYVYKDIKSPNVIEDSILQKYRSRFPITEYDYWEKSSKLISDWKNRLPQDIRDSLRYKKMMIQKTYYLSDIQLKNEDKVIAIQKFDRALEESLSRRIGRVQGIPSVMFTTSIEDLQSKEEEYFVVQINRLMY</sequence>
<proteinExistence type="predicted"/>
<dbReference type="RefSeq" id="WP_264789559.1">
    <property type="nucleotide sequence ID" value="NZ_AP026867.1"/>
</dbReference>
<accession>A0A915YJR4</accession>
<reference evidence="1" key="1">
    <citation type="submission" date="2022-09" db="EMBL/GenBank/DDBJ databases">
        <title>Aureispira anguillicida sp. nov., isolated from Leptocephalus of Japanese eel Anguilla japonica.</title>
        <authorList>
            <person name="Yuasa K."/>
            <person name="Mekata T."/>
            <person name="Ikunari K."/>
        </authorList>
    </citation>
    <scope>NUCLEOTIDE SEQUENCE</scope>
    <source>
        <strain evidence="1">EL160426</strain>
    </source>
</reference>
<name>A0A915YJR4_9BACT</name>
<dbReference type="EMBL" id="AP026867">
    <property type="protein sequence ID" value="BDS14340.1"/>
    <property type="molecule type" value="Genomic_DNA"/>
</dbReference>
<organism evidence="1 2">
    <name type="scientific">Aureispira anguillae</name>
    <dbReference type="NCBI Taxonomy" id="2864201"/>
    <lineage>
        <taxon>Bacteria</taxon>
        <taxon>Pseudomonadati</taxon>
        <taxon>Bacteroidota</taxon>
        <taxon>Saprospiria</taxon>
        <taxon>Saprospirales</taxon>
        <taxon>Saprospiraceae</taxon>
        <taxon>Aureispira</taxon>
    </lineage>
</organism>
<keyword evidence="2" id="KW-1185">Reference proteome</keyword>
<gene>
    <name evidence="1" type="ORF">AsAng_0051190</name>
</gene>
<dbReference type="KEGG" id="aup:AsAng_0051190"/>